<sequence>MTGAAIAGLGLTDVGKVYGRSAADFAREAVRLAVEDAGLGLSDVDGLLVSSGKSGGVDLGIAEALGMTDLSLLMTVNAFGASAGAMVELAAMAIGAGSANTVVCVFADAPLREGVRGSDVYKRPVAKGFGGHLTASGITNTTAYYALAAQRHMEAYGTTSEQLGAVAVSQRAWAAGNPVARYREPLTLAEHQASRPVVDPLRLLDCCTVSNGGAAVVVTRAARAAGLRQPPVHVWGWGQGHPGYSWERGSGFGLTTGAVQSGRAAMAMAGIGPGDVTVREIYDCYTYTVLVTLEDYGFCAKGEGGALAASGALAPGGALPTNTGGGQLSSFYLWGFTPLVEAVIQARGHGGRRQADDNSVILVSGNGGILQHHSTLVLSPLPEEAR</sequence>
<dbReference type="InterPro" id="IPR002155">
    <property type="entry name" value="Thiolase"/>
</dbReference>
<dbReference type="Gene3D" id="3.40.47.10">
    <property type="match status" value="1"/>
</dbReference>
<evidence type="ECO:0000313" key="2">
    <source>
        <dbReference type="EMBL" id="GAA2736659.1"/>
    </source>
</evidence>
<keyword evidence="3" id="KW-1185">Reference proteome</keyword>
<evidence type="ECO:0000259" key="1">
    <source>
        <dbReference type="Pfam" id="PF22691"/>
    </source>
</evidence>
<organism evidence="2 3">
    <name type="scientific">Actinocorallia aurantiaca</name>
    <dbReference type="NCBI Taxonomy" id="46204"/>
    <lineage>
        <taxon>Bacteria</taxon>
        <taxon>Bacillati</taxon>
        <taxon>Actinomycetota</taxon>
        <taxon>Actinomycetes</taxon>
        <taxon>Streptosporangiales</taxon>
        <taxon>Thermomonosporaceae</taxon>
        <taxon>Actinocorallia</taxon>
    </lineage>
</organism>
<proteinExistence type="predicted"/>
<dbReference type="PANTHER" id="PTHR42870">
    <property type="entry name" value="ACETYL-COA C-ACETYLTRANSFERASE"/>
    <property type="match status" value="1"/>
</dbReference>
<accession>A0ABN3UP83</accession>
<dbReference type="PANTHER" id="PTHR42870:SF1">
    <property type="entry name" value="NON-SPECIFIC LIPID-TRANSFER PROTEIN-LIKE 2"/>
    <property type="match status" value="1"/>
</dbReference>
<dbReference type="Pfam" id="PF22691">
    <property type="entry name" value="Thiolase_C_1"/>
    <property type="match status" value="1"/>
</dbReference>
<protein>
    <submittedName>
        <fullName evidence="2">Lipid-transfer protein</fullName>
    </submittedName>
</protein>
<dbReference type="EMBL" id="BAAATZ010000033">
    <property type="protein sequence ID" value="GAA2736659.1"/>
    <property type="molecule type" value="Genomic_DNA"/>
</dbReference>
<dbReference type="CDD" id="cd00829">
    <property type="entry name" value="SCP-x_thiolase"/>
    <property type="match status" value="1"/>
</dbReference>
<dbReference type="InterPro" id="IPR055140">
    <property type="entry name" value="Thiolase_C_2"/>
</dbReference>
<gene>
    <name evidence="2" type="ORF">GCM10010439_64290</name>
</gene>
<dbReference type="RefSeq" id="WP_344456327.1">
    <property type="nucleotide sequence ID" value="NZ_BAAATZ010000033.1"/>
</dbReference>
<reference evidence="2 3" key="1">
    <citation type="journal article" date="2019" name="Int. J. Syst. Evol. Microbiol.">
        <title>The Global Catalogue of Microorganisms (GCM) 10K type strain sequencing project: providing services to taxonomists for standard genome sequencing and annotation.</title>
        <authorList>
            <consortium name="The Broad Institute Genomics Platform"/>
            <consortium name="The Broad Institute Genome Sequencing Center for Infectious Disease"/>
            <person name="Wu L."/>
            <person name="Ma J."/>
        </authorList>
    </citation>
    <scope>NUCLEOTIDE SEQUENCE [LARGE SCALE GENOMIC DNA]</scope>
    <source>
        <strain evidence="2 3">JCM 8201</strain>
    </source>
</reference>
<dbReference type="Proteomes" id="UP001501842">
    <property type="component" value="Unassembled WGS sequence"/>
</dbReference>
<evidence type="ECO:0000313" key="3">
    <source>
        <dbReference type="Proteomes" id="UP001501842"/>
    </source>
</evidence>
<comment type="caution">
    <text evidence="2">The sequence shown here is derived from an EMBL/GenBank/DDBJ whole genome shotgun (WGS) entry which is preliminary data.</text>
</comment>
<dbReference type="SUPFAM" id="SSF53901">
    <property type="entry name" value="Thiolase-like"/>
    <property type="match status" value="2"/>
</dbReference>
<dbReference type="PIRSF" id="PIRSF000429">
    <property type="entry name" value="Ac-CoA_Ac_transf"/>
    <property type="match status" value="1"/>
</dbReference>
<feature type="domain" description="Thiolase C-terminal" evidence="1">
    <location>
        <begin position="252"/>
        <end position="379"/>
    </location>
</feature>
<dbReference type="InterPro" id="IPR016039">
    <property type="entry name" value="Thiolase-like"/>
</dbReference>
<name>A0ABN3UP83_9ACTN</name>